<evidence type="ECO:0000313" key="1">
    <source>
        <dbReference type="EMBL" id="AIL44385.1"/>
    </source>
</evidence>
<dbReference type="Proteomes" id="UP000028933">
    <property type="component" value="Chromosome"/>
</dbReference>
<gene>
    <name evidence="1" type="ORF">BD94_0610</name>
</gene>
<dbReference type="STRING" id="1338011.BD94_0610"/>
<proteinExistence type="predicted"/>
<reference evidence="1" key="2">
    <citation type="journal article" date="2015" name="Genome Biol. Evol.">
        <title>Complete Genome Sequence and Transcriptomic Analysis of the Novel Pathogen Elizabethkingia anophelis in Response to Oxidative Stress.</title>
        <authorList>
            <person name="Li Y."/>
            <person name="Liu Y."/>
            <person name="Chew S.C."/>
            <person name="Tay M."/>
            <person name="Salido M.M."/>
            <person name="Teo J."/>
            <person name="Lauro F.M."/>
            <person name="Givskov M."/>
            <person name="Yang L."/>
        </authorList>
    </citation>
    <scope>NUCLEOTIDE SEQUENCE</scope>
    <source>
        <strain evidence="1">NUHP1</strain>
    </source>
</reference>
<reference evidence="1" key="1">
    <citation type="journal article" date="2013" name="Lancet">
        <title>First case of E anophelis outbreak in an intensive-care unit.</title>
        <authorList>
            <person name="Teo J."/>
            <person name="Tan S.Y."/>
            <person name="Tay M."/>
            <person name="Ding Y."/>
            <person name="Kjelleberg S."/>
            <person name="Givskov M."/>
            <person name="Lin R.T."/>
            <person name="Yang L."/>
        </authorList>
    </citation>
    <scope>NUCLEOTIDE SEQUENCE [LARGE SCALE GENOMIC DNA]</scope>
    <source>
        <strain evidence="1">NUHP1</strain>
    </source>
</reference>
<sequence length="96" mass="11645">MKRYKLPFNITLERKYNDINIEEFLIDWNDEKENRKNRPVMIHNDLHLEIGKFKTFNISQSEIIDLGMRYALGKQEFRRMAAEVIERKAEDNKSKK</sequence>
<name>A0A077EFU1_9FLAO</name>
<protein>
    <submittedName>
        <fullName evidence="1">Uncharacterized protein</fullName>
    </submittedName>
</protein>
<dbReference type="RefSeq" id="WP_024564581.1">
    <property type="nucleotide sequence ID" value="NZ_CP007547.1"/>
</dbReference>
<organism evidence="1 2">
    <name type="scientific">Elizabethkingia anophelis NUHP1</name>
    <dbReference type="NCBI Taxonomy" id="1338011"/>
    <lineage>
        <taxon>Bacteria</taxon>
        <taxon>Pseudomonadati</taxon>
        <taxon>Bacteroidota</taxon>
        <taxon>Flavobacteriia</taxon>
        <taxon>Flavobacteriales</taxon>
        <taxon>Weeksellaceae</taxon>
        <taxon>Elizabethkingia</taxon>
    </lineage>
</organism>
<dbReference type="EMBL" id="CP007547">
    <property type="protein sequence ID" value="AIL44385.1"/>
    <property type="molecule type" value="Genomic_DNA"/>
</dbReference>
<accession>A0A077EFU1</accession>
<evidence type="ECO:0000313" key="2">
    <source>
        <dbReference type="Proteomes" id="UP000028933"/>
    </source>
</evidence>
<dbReference type="AlphaFoldDB" id="A0A077EFU1"/>
<dbReference type="HOGENOM" id="CLU_2380923_0_0_10"/>
<dbReference type="KEGG" id="eao:BD94_0610"/>